<gene>
    <name evidence="3" type="ORF">NQ519_13930</name>
</gene>
<dbReference type="Pfam" id="PF03372">
    <property type="entry name" value="Exo_endo_phos"/>
    <property type="match status" value="1"/>
</dbReference>
<feature type="signal peptide" evidence="1">
    <location>
        <begin position="1"/>
        <end position="21"/>
    </location>
</feature>
<protein>
    <submittedName>
        <fullName evidence="3">Endonuclease/exonuclease/phosphatase family protein</fullName>
    </submittedName>
</protein>
<name>A0ABY5V6M3_9BACT</name>
<dbReference type="InterPro" id="IPR050410">
    <property type="entry name" value="CCR4/nocturin_mRNA_transcr"/>
</dbReference>
<evidence type="ECO:0000256" key="1">
    <source>
        <dbReference type="SAM" id="SignalP"/>
    </source>
</evidence>
<dbReference type="SUPFAM" id="SSF56219">
    <property type="entry name" value="DNase I-like"/>
    <property type="match status" value="1"/>
</dbReference>
<organism evidence="3 4">
    <name type="scientific">Alistipes senegalensis JC50</name>
    <dbReference type="NCBI Taxonomy" id="1033732"/>
    <lineage>
        <taxon>Bacteria</taxon>
        <taxon>Pseudomonadati</taxon>
        <taxon>Bacteroidota</taxon>
        <taxon>Bacteroidia</taxon>
        <taxon>Bacteroidales</taxon>
        <taxon>Rikenellaceae</taxon>
        <taxon>Alistipes</taxon>
    </lineage>
</organism>
<keyword evidence="3" id="KW-0540">Nuclease</keyword>
<reference evidence="3" key="1">
    <citation type="journal article" date="2022" name="Cell">
        <title>Design, construction, and in vivo augmentation of a complex gut microbiome.</title>
        <authorList>
            <person name="Cheng A.G."/>
            <person name="Ho P.Y."/>
            <person name="Aranda-Diaz A."/>
            <person name="Jain S."/>
            <person name="Yu F.B."/>
            <person name="Meng X."/>
            <person name="Wang M."/>
            <person name="Iakiviak M."/>
            <person name="Nagashima K."/>
            <person name="Zhao A."/>
            <person name="Murugkar P."/>
            <person name="Patil A."/>
            <person name="Atabakhsh K."/>
            <person name="Weakley A."/>
            <person name="Yan J."/>
            <person name="Brumbaugh A.R."/>
            <person name="Higginbottom S."/>
            <person name="Dimas A."/>
            <person name="Shiver A.L."/>
            <person name="Deutschbauer A."/>
            <person name="Neff N."/>
            <person name="Sonnenburg J.L."/>
            <person name="Huang K.C."/>
            <person name="Fischbach M.A."/>
        </authorList>
    </citation>
    <scope>NUCLEOTIDE SEQUENCE</scope>
    <source>
        <strain evidence="3">JC50</strain>
    </source>
</reference>
<keyword evidence="1" id="KW-0732">Signal</keyword>
<dbReference type="RefSeq" id="WP_083870994.1">
    <property type="nucleotide sequence ID" value="NZ_CP102252.1"/>
</dbReference>
<dbReference type="PANTHER" id="PTHR12121">
    <property type="entry name" value="CARBON CATABOLITE REPRESSOR PROTEIN 4"/>
    <property type="match status" value="1"/>
</dbReference>
<accession>A0ABY5V6M3</accession>
<dbReference type="InterPro" id="IPR036691">
    <property type="entry name" value="Endo/exonu/phosph_ase_sf"/>
</dbReference>
<keyword evidence="3" id="KW-0255">Endonuclease</keyword>
<keyword evidence="4" id="KW-1185">Reference proteome</keyword>
<dbReference type="Gene3D" id="3.60.10.10">
    <property type="entry name" value="Endonuclease/exonuclease/phosphatase"/>
    <property type="match status" value="1"/>
</dbReference>
<dbReference type="EMBL" id="CP102252">
    <property type="protein sequence ID" value="UWN64829.1"/>
    <property type="molecule type" value="Genomic_DNA"/>
</dbReference>
<feature type="chain" id="PRO_5045504370" evidence="1">
    <location>
        <begin position="22"/>
        <end position="325"/>
    </location>
</feature>
<dbReference type="PANTHER" id="PTHR12121:SF36">
    <property type="entry name" value="ENDONUCLEASE_EXONUCLEASE_PHOSPHATASE DOMAIN-CONTAINING PROTEIN"/>
    <property type="match status" value="1"/>
</dbReference>
<evidence type="ECO:0000259" key="2">
    <source>
        <dbReference type="Pfam" id="PF03372"/>
    </source>
</evidence>
<sequence length="325" mass="37040">MKRFFLMNGLLLLVTAMTGLCGCSDDAEGEFPDLVPGLGPVEDNDRPAQNFKVMSFNIRVNSVDPNPSQGLPTEWETRKSLAVEVIRDEQPTIVGIQEAYYKGQWLYLKEQLADYGYEAIGLPIGVWENLESITDRQGNTQVVGILYRPGEVTLEDWGVFSLSETPDMPCTTPALGASYTRGATWAIFRLNESQRRIFFVNTHLDTAASPVPELEWKVIVEQMSRHNTDNLYAFVTGDFNEGRTSNLCKTMYETFNEAALMGDWPDRSVNTFNNYQDALTTSYIDHILYSKSNNRIRIFDYRVVRKKDGNVFVSDHWPIWAEFSY</sequence>
<dbReference type="Proteomes" id="UP001058267">
    <property type="component" value="Chromosome"/>
</dbReference>
<evidence type="ECO:0000313" key="4">
    <source>
        <dbReference type="Proteomes" id="UP001058267"/>
    </source>
</evidence>
<feature type="domain" description="Endonuclease/exonuclease/phosphatase" evidence="2">
    <location>
        <begin position="54"/>
        <end position="316"/>
    </location>
</feature>
<dbReference type="PROSITE" id="PS51257">
    <property type="entry name" value="PROKAR_LIPOPROTEIN"/>
    <property type="match status" value="1"/>
</dbReference>
<dbReference type="InterPro" id="IPR005135">
    <property type="entry name" value="Endo/exonuclease/phosphatase"/>
</dbReference>
<evidence type="ECO:0000313" key="3">
    <source>
        <dbReference type="EMBL" id="UWN64829.1"/>
    </source>
</evidence>
<proteinExistence type="predicted"/>
<keyword evidence="3" id="KW-0378">Hydrolase</keyword>
<dbReference type="GO" id="GO:0004519">
    <property type="term" value="F:endonuclease activity"/>
    <property type="evidence" value="ECO:0007669"/>
    <property type="project" value="UniProtKB-KW"/>
</dbReference>